<feature type="compositionally biased region" description="Basic and acidic residues" evidence="1">
    <location>
        <begin position="69"/>
        <end position="78"/>
    </location>
</feature>
<dbReference type="RefSeq" id="WP_205118193.1">
    <property type="nucleotide sequence ID" value="NZ_JAFBCM010000001.1"/>
</dbReference>
<dbReference type="InterPro" id="IPR018691">
    <property type="entry name" value="DUF2188"/>
</dbReference>
<keyword evidence="3" id="KW-1185">Reference proteome</keyword>
<comment type="caution">
    <text evidence="2">The sequence shown here is derived from an EMBL/GenBank/DDBJ whole genome shotgun (WGS) entry which is preliminary data.</text>
</comment>
<dbReference type="Proteomes" id="UP001595699">
    <property type="component" value="Unassembled WGS sequence"/>
</dbReference>
<proteinExistence type="predicted"/>
<dbReference type="Pfam" id="PF09954">
    <property type="entry name" value="DUF2188"/>
    <property type="match status" value="1"/>
</dbReference>
<protein>
    <submittedName>
        <fullName evidence="2">DUF2188 domain-containing protein</fullName>
    </submittedName>
</protein>
<evidence type="ECO:0000256" key="1">
    <source>
        <dbReference type="SAM" id="MobiDB-lite"/>
    </source>
</evidence>
<reference evidence="3" key="1">
    <citation type="journal article" date="2019" name="Int. J. Syst. Evol. Microbiol.">
        <title>The Global Catalogue of Microorganisms (GCM) 10K type strain sequencing project: providing services to taxonomists for standard genome sequencing and annotation.</title>
        <authorList>
            <consortium name="The Broad Institute Genomics Platform"/>
            <consortium name="The Broad Institute Genome Sequencing Center for Infectious Disease"/>
            <person name="Wu L."/>
            <person name="Ma J."/>
        </authorList>
    </citation>
    <scope>NUCLEOTIDE SEQUENCE [LARGE SCALE GENOMIC DNA]</scope>
    <source>
        <strain evidence="3">CGMCC 4.7241</strain>
    </source>
</reference>
<accession>A0ABV7YP45</accession>
<gene>
    <name evidence="2" type="ORF">ACFOUW_37830</name>
</gene>
<evidence type="ECO:0000313" key="3">
    <source>
        <dbReference type="Proteomes" id="UP001595699"/>
    </source>
</evidence>
<sequence>MAKRITFRVTPKGNQWQVVPARAGAAALYADKDRAVREASGHAREIQPSRVVIYTRGGAVETEYTFENEPLHQHRSDRVGWSQPPGRLVS</sequence>
<dbReference type="EMBL" id="JBHRZH010000056">
    <property type="protein sequence ID" value="MFC3766639.1"/>
    <property type="molecule type" value="Genomic_DNA"/>
</dbReference>
<name>A0ABV7YP45_9ACTN</name>
<feature type="region of interest" description="Disordered" evidence="1">
    <location>
        <begin position="67"/>
        <end position="90"/>
    </location>
</feature>
<organism evidence="2 3">
    <name type="scientific">Tenggerimyces flavus</name>
    <dbReference type="NCBI Taxonomy" id="1708749"/>
    <lineage>
        <taxon>Bacteria</taxon>
        <taxon>Bacillati</taxon>
        <taxon>Actinomycetota</taxon>
        <taxon>Actinomycetes</taxon>
        <taxon>Propionibacteriales</taxon>
        <taxon>Nocardioidaceae</taxon>
        <taxon>Tenggerimyces</taxon>
    </lineage>
</organism>
<evidence type="ECO:0000313" key="2">
    <source>
        <dbReference type="EMBL" id="MFC3766639.1"/>
    </source>
</evidence>